<reference evidence="2 3" key="1">
    <citation type="submission" date="2021-01" db="EMBL/GenBank/DDBJ databases">
        <title>Identification of strong promoters based on the transcriptome of Brevibacillus choshinensis.</title>
        <authorList>
            <person name="Yao D."/>
            <person name="Zhang K."/>
            <person name="Wu J."/>
        </authorList>
    </citation>
    <scope>NUCLEOTIDE SEQUENCE [LARGE SCALE GENOMIC DNA]</scope>
    <source>
        <strain evidence="2 3">HPD31-SP3</strain>
    </source>
</reference>
<dbReference type="Pfam" id="PF02195">
    <property type="entry name" value="ParB_N"/>
    <property type="match status" value="1"/>
</dbReference>
<accession>A0ABX7FVQ1</accession>
<evidence type="ECO:0000313" key="2">
    <source>
        <dbReference type="EMBL" id="QRG70196.1"/>
    </source>
</evidence>
<dbReference type="Proteomes" id="UP000596248">
    <property type="component" value="Chromosome"/>
</dbReference>
<dbReference type="InterPro" id="IPR016999">
    <property type="entry name" value="SbnI-like"/>
</dbReference>
<feature type="domain" description="ParB-like N-terminal" evidence="1">
    <location>
        <begin position="4"/>
        <end position="92"/>
    </location>
</feature>
<gene>
    <name evidence="2" type="ORF">JNE38_14390</name>
</gene>
<dbReference type="Gene3D" id="3.90.1530.10">
    <property type="entry name" value="Conserved hypothetical protein from pyrococcus furiosus pfu- 392566-001, ParB domain"/>
    <property type="match status" value="1"/>
</dbReference>
<dbReference type="RefSeq" id="WP_203357170.1">
    <property type="nucleotide sequence ID" value="NZ_CP069127.1"/>
</dbReference>
<protein>
    <submittedName>
        <fullName evidence="2">ParB N-terminal domain-containing protein</fullName>
    </submittedName>
</protein>
<evidence type="ECO:0000313" key="3">
    <source>
        <dbReference type="Proteomes" id="UP000596248"/>
    </source>
</evidence>
<dbReference type="PIRSF" id="PIRSF032543">
    <property type="entry name" value="UCP032543_ParB-like"/>
    <property type="match status" value="1"/>
</dbReference>
<dbReference type="SMART" id="SM00470">
    <property type="entry name" value="ParB"/>
    <property type="match status" value="1"/>
</dbReference>
<dbReference type="InterPro" id="IPR003115">
    <property type="entry name" value="ParB_N"/>
</dbReference>
<dbReference type="SUPFAM" id="SSF110849">
    <property type="entry name" value="ParB/Sulfiredoxin"/>
    <property type="match status" value="1"/>
</dbReference>
<keyword evidence="3" id="KW-1185">Reference proteome</keyword>
<evidence type="ECO:0000259" key="1">
    <source>
        <dbReference type="SMART" id="SM00470"/>
    </source>
</evidence>
<dbReference type="InterPro" id="IPR037953">
    <property type="entry name" value="SbnI-like_N"/>
</dbReference>
<organism evidence="2 3">
    <name type="scientific">Brevibacillus choshinensis</name>
    <dbReference type="NCBI Taxonomy" id="54911"/>
    <lineage>
        <taxon>Bacteria</taxon>
        <taxon>Bacillati</taxon>
        <taxon>Bacillota</taxon>
        <taxon>Bacilli</taxon>
        <taxon>Bacillales</taxon>
        <taxon>Paenibacillaceae</taxon>
        <taxon>Brevibacillus</taxon>
    </lineage>
</organism>
<sequence>MKQVLSSIQVIESSRVCLHEDHEPSRLKDTCKAILEQGVLLHPPLAKRMEDGRYLILDGAHRTAAMREIGCHWLPVQVVNQEHFQVEAWDHLVPMGSWLNGLLHDPSIWSQQEKLDRPYVAQVIYPNGKRFYLYALESQEEPDYLLRLWHRMVASYNSKYRVHRVPKGKEQLPTEGMVLLRYPSCTMDAIEQIVLSGQVTCQQVSPVF</sequence>
<dbReference type="InterPro" id="IPR036086">
    <property type="entry name" value="ParB/Sulfiredoxin_sf"/>
</dbReference>
<proteinExistence type="predicted"/>
<name>A0ABX7FVQ1_BRECH</name>
<dbReference type="CDD" id="cd16388">
    <property type="entry name" value="SbnI_like_N"/>
    <property type="match status" value="1"/>
</dbReference>
<dbReference type="EMBL" id="CP069127">
    <property type="protein sequence ID" value="QRG70196.1"/>
    <property type="molecule type" value="Genomic_DNA"/>
</dbReference>